<evidence type="ECO:0000313" key="3">
    <source>
        <dbReference type="EMBL" id="EAS01318.2"/>
    </source>
</evidence>
<dbReference type="SMART" id="SM00829">
    <property type="entry name" value="PKS_ER"/>
    <property type="match status" value="1"/>
</dbReference>
<dbReference type="Gene3D" id="3.40.50.720">
    <property type="entry name" value="NAD(P)-binding Rossmann-like Domain"/>
    <property type="match status" value="1"/>
</dbReference>
<keyword evidence="1" id="KW-0560">Oxidoreductase</keyword>
<dbReference type="InterPro" id="IPR013149">
    <property type="entry name" value="ADH-like_C"/>
</dbReference>
<dbReference type="eggNOG" id="KOG1196">
    <property type="taxonomic scope" value="Eukaryota"/>
</dbReference>
<dbReference type="HOGENOM" id="CLU_026673_29_2_1"/>
<dbReference type="OMA" id="DKVMGMT"/>
<dbReference type="AlphaFoldDB" id="I7LWB5"/>
<dbReference type="InterPro" id="IPR020843">
    <property type="entry name" value="ER"/>
</dbReference>
<dbReference type="RefSeq" id="XP_001021563.2">
    <property type="nucleotide sequence ID" value="XM_001021563.3"/>
</dbReference>
<gene>
    <name evidence="3" type="ORF">TTHERM_00149280</name>
</gene>
<dbReference type="SUPFAM" id="SSF51735">
    <property type="entry name" value="NAD(P)-binding Rossmann-fold domains"/>
    <property type="match status" value="1"/>
</dbReference>
<dbReference type="GO" id="GO:0016628">
    <property type="term" value="F:oxidoreductase activity, acting on the CH-CH group of donors, NAD or NADP as acceptor"/>
    <property type="evidence" value="ECO:0007669"/>
    <property type="project" value="InterPro"/>
</dbReference>
<dbReference type="InParanoid" id="I7LWB5"/>
<evidence type="ECO:0000259" key="2">
    <source>
        <dbReference type="SMART" id="SM00829"/>
    </source>
</evidence>
<dbReference type="InterPro" id="IPR045010">
    <property type="entry name" value="MDR_fam"/>
</dbReference>
<dbReference type="Pfam" id="PF16884">
    <property type="entry name" value="ADH_N_2"/>
    <property type="match status" value="1"/>
</dbReference>
<dbReference type="OrthoDB" id="809632at2759"/>
<dbReference type="FunFam" id="3.40.50.720:FF:000121">
    <property type="entry name" value="Prostaglandin reductase 2"/>
    <property type="match status" value="1"/>
</dbReference>
<name>I7LWB5_TETTS</name>
<dbReference type="KEGG" id="tet:TTHERM_00149280"/>
<proteinExistence type="predicted"/>
<evidence type="ECO:0000313" key="4">
    <source>
        <dbReference type="Proteomes" id="UP000009168"/>
    </source>
</evidence>
<sequence length="357" mass="39478">MSFNNTQLILKQKPGSDFPQNVNIFEIKKSEVPELKDGQFLIKVYFLSIDPIMRVWMTGAPTYLPTLKPGQVMHSYGVGEVVQTKNDSWRVGDKCVTNSGIQDYCLMDEQRQMFCFKIPHKTPLDKLAFYLPLLNNWFVAYQGIVVDGKTKKGETVVVSSAAGATGIVCVQLAKLAGARVVAIAGGEKKCRFLKEQLGADETIDYKDTNSTFFQKLKKACPKGVDVYFDNVGDEMLDDVLKIMNLHGRISLCGATSNYSDHKNRKGISNYQVTISRRIFIKGVLASEIGPIADKVVPEMLQHVNSGAMKSIEVYFNGVESVPQAMQYCFLGQNVGKVMIKLQAASSISSSTSTVPKL</sequence>
<dbReference type="InterPro" id="IPR041694">
    <property type="entry name" value="ADH_N_2"/>
</dbReference>
<reference evidence="4" key="1">
    <citation type="journal article" date="2006" name="PLoS Biol.">
        <title>Macronuclear genome sequence of the ciliate Tetrahymena thermophila, a model eukaryote.</title>
        <authorList>
            <person name="Eisen J.A."/>
            <person name="Coyne R.S."/>
            <person name="Wu M."/>
            <person name="Wu D."/>
            <person name="Thiagarajan M."/>
            <person name="Wortman J.R."/>
            <person name="Badger J.H."/>
            <person name="Ren Q."/>
            <person name="Amedeo P."/>
            <person name="Jones K.M."/>
            <person name="Tallon L.J."/>
            <person name="Delcher A.L."/>
            <person name="Salzberg S.L."/>
            <person name="Silva J.C."/>
            <person name="Haas B.J."/>
            <person name="Majoros W.H."/>
            <person name="Farzad M."/>
            <person name="Carlton J.M."/>
            <person name="Smith R.K. Jr."/>
            <person name="Garg J."/>
            <person name="Pearlman R.E."/>
            <person name="Karrer K.M."/>
            <person name="Sun L."/>
            <person name="Manning G."/>
            <person name="Elde N.C."/>
            <person name="Turkewitz A.P."/>
            <person name="Asai D.J."/>
            <person name="Wilkes D.E."/>
            <person name="Wang Y."/>
            <person name="Cai H."/>
            <person name="Collins K."/>
            <person name="Stewart B.A."/>
            <person name="Lee S.R."/>
            <person name="Wilamowska K."/>
            <person name="Weinberg Z."/>
            <person name="Ruzzo W.L."/>
            <person name="Wloga D."/>
            <person name="Gaertig J."/>
            <person name="Frankel J."/>
            <person name="Tsao C.-C."/>
            <person name="Gorovsky M.A."/>
            <person name="Keeling P.J."/>
            <person name="Waller R.F."/>
            <person name="Patron N.J."/>
            <person name="Cherry J.M."/>
            <person name="Stover N.A."/>
            <person name="Krieger C.J."/>
            <person name="del Toro C."/>
            <person name="Ryder H.F."/>
            <person name="Williamson S.C."/>
            <person name="Barbeau R.A."/>
            <person name="Hamilton E.P."/>
            <person name="Orias E."/>
        </authorList>
    </citation>
    <scope>NUCLEOTIDE SEQUENCE [LARGE SCALE GENOMIC DNA]</scope>
    <source>
        <strain evidence="4">SB210</strain>
    </source>
</reference>
<dbReference type="PANTHER" id="PTHR43205">
    <property type="entry name" value="PROSTAGLANDIN REDUCTASE"/>
    <property type="match status" value="1"/>
</dbReference>
<dbReference type="Gene3D" id="3.90.180.10">
    <property type="entry name" value="Medium-chain alcohol dehydrogenases, catalytic domain"/>
    <property type="match status" value="1"/>
</dbReference>
<dbReference type="EMBL" id="GG662603">
    <property type="protein sequence ID" value="EAS01318.2"/>
    <property type="molecule type" value="Genomic_DNA"/>
</dbReference>
<keyword evidence="4" id="KW-1185">Reference proteome</keyword>
<dbReference type="InterPro" id="IPR036291">
    <property type="entry name" value="NAD(P)-bd_dom_sf"/>
</dbReference>
<protein>
    <submittedName>
        <fullName evidence="3">Zinc-binding dehydrogenase family oxidoreductase</fullName>
    </submittedName>
</protein>
<accession>I7LWB5</accession>
<dbReference type="Proteomes" id="UP000009168">
    <property type="component" value="Unassembled WGS sequence"/>
</dbReference>
<dbReference type="SUPFAM" id="SSF50129">
    <property type="entry name" value="GroES-like"/>
    <property type="match status" value="1"/>
</dbReference>
<dbReference type="GeneID" id="7838195"/>
<feature type="domain" description="Enoyl reductase (ER)" evidence="2">
    <location>
        <begin position="20"/>
        <end position="339"/>
    </location>
</feature>
<evidence type="ECO:0000256" key="1">
    <source>
        <dbReference type="ARBA" id="ARBA00023002"/>
    </source>
</evidence>
<dbReference type="InterPro" id="IPR011032">
    <property type="entry name" value="GroES-like_sf"/>
</dbReference>
<organism evidence="3 4">
    <name type="scientific">Tetrahymena thermophila (strain SB210)</name>
    <dbReference type="NCBI Taxonomy" id="312017"/>
    <lineage>
        <taxon>Eukaryota</taxon>
        <taxon>Sar</taxon>
        <taxon>Alveolata</taxon>
        <taxon>Ciliophora</taxon>
        <taxon>Intramacronucleata</taxon>
        <taxon>Oligohymenophorea</taxon>
        <taxon>Hymenostomatida</taxon>
        <taxon>Tetrahymenina</taxon>
        <taxon>Tetrahymenidae</taxon>
        <taxon>Tetrahymena</taxon>
    </lineage>
</organism>
<dbReference type="Pfam" id="PF00107">
    <property type="entry name" value="ADH_zinc_N"/>
    <property type="match status" value="1"/>
</dbReference>
<dbReference type="CDD" id="cd05288">
    <property type="entry name" value="PGDH"/>
    <property type="match status" value="1"/>
</dbReference>
<dbReference type="PANTHER" id="PTHR43205:SF42">
    <property type="entry name" value="ALCOHOL DEHYDROGENASE, ZINC-CONTAINING (AFU_ORTHOLOGUE AFUA_7G04530)"/>
    <property type="match status" value="1"/>
</dbReference>